<accession>A0A8T0GNG9</accession>
<organism evidence="1 2">
    <name type="scientific">Ceratodon purpureus</name>
    <name type="common">Fire moss</name>
    <name type="synonym">Dicranum purpureum</name>
    <dbReference type="NCBI Taxonomy" id="3225"/>
    <lineage>
        <taxon>Eukaryota</taxon>
        <taxon>Viridiplantae</taxon>
        <taxon>Streptophyta</taxon>
        <taxon>Embryophyta</taxon>
        <taxon>Bryophyta</taxon>
        <taxon>Bryophytina</taxon>
        <taxon>Bryopsida</taxon>
        <taxon>Dicranidae</taxon>
        <taxon>Pseudoditrichales</taxon>
        <taxon>Ditrichaceae</taxon>
        <taxon>Ceratodon</taxon>
    </lineage>
</organism>
<dbReference type="EMBL" id="CM026430">
    <property type="protein sequence ID" value="KAG0561111.1"/>
    <property type="molecule type" value="Genomic_DNA"/>
</dbReference>
<gene>
    <name evidence="1" type="ORF">KC19_9G038100</name>
</gene>
<keyword evidence="2" id="KW-1185">Reference proteome</keyword>
<feature type="non-terminal residue" evidence="1">
    <location>
        <position position="1"/>
    </location>
</feature>
<evidence type="ECO:0000313" key="1">
    <source>
        <dbReference type="EMBL" id="KAG0561111.1"/>
    </source>
</evidence>
<sequence>QPNLVSRGLLCSSLHSCYDKFRLSYHANFAHRHRPRCLLVSINCAHGKRFREIEWGVSQILLLEVSRTSTGGNRFGRRFRITWDGRSFEYPCWWLDPTQQAGDYRVDQSVRCC</sequence>
<proteinExistence type="predicted"/>
<evidence type="ECO:0000313" key="2">
    <source>
        <dbReference type="Proteomes" id="UP000822688"/>
    </source>
</evidence>
<comment type="caution">
    <text evidence="1">The sequence shown here is derived from an EMBL/GenBank/DDBJ whole genome shotgun (WGS) entry which is preliminary data.</text>
</comment>
<name>A0A8T0GNG9_CERPU</name>
<dbReference type="AlphaFoldDB" id="A0A8T0GNG9"/>
<reference evidence="1" key="1">
    <citation type="submission" date="2020-06" db="EMBL/GenBank/DDBJ databases">
        <title>WGS assembly of Ceratodon purpureus strain R40.</title>
        <authorList>
            <person name="Carey S.B."/>
            <person name="Jenkins J."/>
            <person name="Shu S."/>
            <person name="Lovell J.T."/>
            <person name="Sreedasyam A."/>
            <person name="Maumus F."/>
            <person name="Tiley G.P."/>
            <person name="Fernandez-Pozo N."/>
            <person name="Barry K."/>
            <person name="Chen C."/>
            <person name="Wang M."/>
            <person name="Lipzen A."/>
            <person name="Daum C."/>
            <person name="Saski C.A."/>
            <person name="Payton A.C."/>
            <person name="Mcbreen J.C."/>
            <person name="Conrad R.E."/>
            <person name="Kollar L.M."/>
            <person name="Olsson S."/>
            <person name="Huttunen S."/>
            <person name="Landis J.B."/>
            <person name="Wickett N.J."/>
            <person name="Johnson M.G."/>
            <person name="Rensing S.A."/>
            <person name="Grimwood J."/>
            <person name="Schmutz J."/>
            <person name="Mcdaniel S.F."/>
        </authorList>
    </citation>
    <scope>NUCLEOTIDE SEQUENCE</scope>
    <source>
        <strain evidence="1">R40</strain>
    </source>
</reference>
<dbReference type="Proteomes" id="UP000822688">
    <property type="component" value="Chromosome 9"/>
</dbReference>
<protein>
    <submittedName>
        <fullName evidence="1">Uncharacterized protein</fullName>
    </submittedName>
</protein>